<dbReference type="SUPFAM" id="SSF51316">
    <property type="entry name" value="Mss4-like"/>
    <property type="match status" value="1"/>
</dbReference>
<keyword evidence="2" id="KW-0479">Metal-binding</keyword>
<dbReference type="STRING" id="1041146.GCA_000427985_01391"/>
<comment type="similarity">
    <text evidence="1">Belongs to the Gfa family.</text>
</comment>
<dbReference type="InterPro" id="IPR006913">
    <property type="entry name" value="CENP-V/GFA"/>
</dbReference>
<keyword evidence="3" id="KW-0862">Zinc</keyword>
<proteinExistence type="inferred from homology"/>
<evidence type="ECO:0000256" key="3">
    <source>
        <dbReference type="ARBA" id="ARBA00022833"/>
    </source>
</evidence>
<evidence type="ECO:0000256" key="2">
    <source>
        <dbReference type="ARBA" id="ARBA00022723"/>
    </source>
</evidence>
<evidence type="ECO:0000256" key="1">
    <source>
        <dbReference type="ARBA" id="ARBA00005495"/>
    </source>
</evidence>
<dbReference type="Gene3D" id="2.170.150.70">
    <property type="match status" value="1"/>
</dbReference>
<reference evidence="5 6" key="2">
    <citation type="submission" date="2017-12" db="EMBL/GenBank/DDBJ databases">
        <title>Genome sequence of Rhizobium sullae HCNT1 isolated from Sulla coronaria nodules and featuring peculiar denitrification phenotypes.</title>
        <authorList>
            <person name="De Diego-Diaz B."/>
            <person name="Treu L."/>
            <person name="Campanaro S."/>
            <person name="Da Silva Duarte V."/>
            <person name="Basaglia M."/>
            <person name="Favaro L."/>
            <person name="Casella S."/>
            <person name="Squartini A."/>
        </authorList>
    </citation>
    <scope>NUCLEOTIDE SEQUENCE [LARGE SCALE GENOMIC DNA]</scope>
    <source>
        <strain evidence="5 6">HCNT1</strain>
    </source>
</reference>
<gene>
    <name evidence="5" type="ORF">CWR43_07965</name>
</gene>
<dbReference type="PANTHER" id="PTHR28620">
    <property type="entry name" value="CENTROMERE PROTEIN V"/>
    <property type="match status" value="1"/>
</dbReference>
<reference evidence="5 6" key="1">
    <citation type="submission" date="2017-11" db="EMBL/GenBank/DDBJ databases">
        <authorList>
            <person name="Han C.G."/>
        </authorList>
    </citation>
    <scope>NUCLEOTIDE SEQUENCE [LARGE SCALE GENOMIC DNA]</scope>
    <source>
        <strain evidence="5 6">HCNT1</strain>
    </source>
</reference>
<feature type="domain" description="CENP-V/GFA" evidence="4">
    <location>
        <begin position="5"/>
        <end position="124"/>
    </location>
</feature>
<dbReference type="Proteomes" id="UP000232164">
    <property type="component" value="Unassembled WGS sequence"/>
</dbReference>
<sequence length="133" mass="15055">MKKTYHGSCHCGAIRYETRLDLSAGTFRCNCSICMKKRNWLAVAQPEDFRLLSGEEKLGEYQFASRKLHHLFCKDCGISSYSWGENEHLGTFYAIAVSCLDDATAEELIAAPIAFVDGLRDRYDGPPEETRHL</sequence>
<dbReference type="Pfam" id="PF04828">
    <property type="entry name" value="GFA"/>
    <property type="match status" value="1"/>
</dbReference>
<dbReference type="PROSITE" id="PS51891">
    <property type="entry name" value="CENP_V_GFA"/>
    <property type="match status" value="1"/>
</dbReference>
<protein>
    <submittedName>
        <fullName evidence="5">Aldehyde-activating protein</fullName>
    </submittedName>
</protein>
<dbReference type="GO" id="GO:0016846">
    <property type="term" value="F:carbon-sulfur lyase activity"/>
    <property type="evidence" value="ECO:0007669"/>
    <property type="project" value="InterPro"/>
</dbReference>
<evidence type="ECO:0000259" key="4">
    <source>
        <dbReference type="PROSITE" id="PS51891"/>
    </source>
</evidence>
<accession>A0A2N0DDN9</accession>
<name>A0A2N0DDN9_RHISU</name>
<dbReference type="AlphaFoldDB" id="A0A2N0DDN9"/>
<evidence type="ECO:0000313" key="5">
    <source>
        <dbReference type="EMBL" id="PKA44212.1"/>
    </source>
</evidence>
<dbReference type="InterPro" id="IPR052355">
    <property type="entry name" value="CENP-V-like"/>
</dbReference>
<dbReference type="GO" id="GO:0046872">
    <property type="term" value="F:metal ion binding"/>
    <property type="evidence" value="ECO:0007669"/>
    <property type="project" value="UniProtKB-KW"/>
</dbReference>
<dbReference type="RefSeq" id="WP_100770781.1">
    <property type="nucleotide sequence ID" value="NZ_PIQN01000005.1"/>
</dbReference>
<dbReference type="EMBL" id="PIQN01000005">
    <property type="protein sequence ID" value="PKA44212.1"/>
    <property type="molecule type" value="Genomic_DNA"/>
</dbReference>
<comment type="caution">
    <text evidence="5">The sequence shown here is derived from an EMBL/GenBank/DDBJ whole genome shotgun (WGS) entry which is preliminary data.</text>
</comment>
<evidence type="ECO:0000313" key="6">
    <source>
        <dbReference type="Proteomes" id="UP000232164"/>
    </source>
</evidence>
<organism evidence="5 6">
    <name type="scientific">Rhizobium sullae</name>
    <name type="common">Rhizobium hedysari</name>
    <dbReference type="NCBI Taxonomy" id="50338"/>
    <lineage>
        <taxon>Bacteria</taxon>
        <taxon>Pseudomonadati</taxon>
        <taxon>Pseudomonadota</taxon>
        <taxon>Alphaproteobacteria</taxon>
        <taxon>Hyphomicrobiales</taxon>
        <taxon>Rhizobiaceae</taxon>
        <taxon>Rhizobium/Agrobacterium group</taxon>
        <taxon>Rhizobium</taxon>
    </lineage>
</organism>
<dbReference type="InterPro" id="IPR011057">
    <property type="entry name" value="Mss4-like_sf"/>
</dbReference>
<dbReference type="PANTHER" id="PTHR28620:SF1">
    <property type="entry name" value="CENP-V_GFA DOMAIN-CONTAINING PROTEIN"/>
    <property type="match status" value="1"/>
</dbReference>